<evidence type="ECO:0000256" key="4">
    <source>
        <dbReference type="ARBA" id="ARBA00022982"/>
    </source>
</evidence>
<dbReference type="PANTHER" id="PTHR33751:SF9">
    <property type="entry name" value="CYTOCHROME C4"/>
    <property type="match status" value="1"/>
</dbReference>
<gene>
    <name evidence="8" type="ordered locus">Acid_7894</name>
</gene>
<organism evidence="8">
    <name type="scientific">Solibacter usitatus (strain Ellin6076)</name>
    <dbReference type="NCBI Taxonomy" id="234267"/>
    <lineage>
        <taxon>Bacteria</taxon>
        <taxon>Pseudomonadati</taxon>
        <taxon>Acidobacteriota</taxon>
        <taxon>Terriglobia</taxon>
        <taxon>Bryobacterales</taxon>
        <taxon>Solibacteraceae</taxon>
        <taxon>Candidatus Solibacter</taxon>
    </lineage>
</organism>
<dbReference type="SUPFAM" id="SSF46626">
    <property type="entry name" value="Cytochrome c"/>
    <property type="match status" value="3"/>
</dbReference>
<feature type="domain" description="Cytochrome c" evidence="7">
    <location>
        <begin position="116"/>
        <end position="282"/>
    </location>
</feature>
<dbReference type="eggNOG" id="COG2010">
    <property type="taxonomic scope" value="Bacteria"/>
</dbReference>
<reference evidence="8" key="1">
    <citation type="submission" date="2006-10" db="EMBL/GenBank/DDBJ databases">
        <title>Complete sequence of Solibacter usitatus Ellin6076.</title>
        <authorList>
            <consortium name="US DOE Joint Genome Institute"/>
            <person name="Copeland A."/>
            <person name="Lucas S."/>
            <person name="Lapidus A."/>
            <person name="Barry K."/>
            <person name="Detter J.C."/>
            <person name="Glavina del Rio T."/>
            <person name="Hammon N."/>
            <person name="Israni S."/>
            <person name="Dalin E."/>
            <person name="Tice H."/>
            <person name="Pitluck S."/>
            <person name="Thompson L.S."/>
            <person name="Brettin T."/>
            <person name="Bruce D."/>
            <person name="Han C."/>
            <person name="Tapia R."/>
            <person name="Gilna P."/>
            <person name="Schmutz J."/>
            <person name="Larimer F."/>
            <person name="Land M."/>
            <person name="Hauser L."/>
            <person name="Kyrpides N."/>
            <person name="Mikhailova N."/>
            <person name="Janssen P.H."/>
            <person name="Kuske C.R."/>
            <person name="Richardson P."/>
        </authorList>
    </citation>
    <scope>NUCLEOTIDE SEQUENCE</scope>
    <source>
        <strain evidence="8">Ellin6076</strain>
    </source>
</reference>
<dbReference type="InParanoid" id="Q01NI2"/>
<dbReference type="InterPro" id="IPR036280">
    <property type="entry name" value="Multihaem_cyt_sf"/>
</dbReference>
<dbReference type="InterPro" id="IPR009056">
    <property type="entry name" value="Cyt_c-like_dom"/>
</dbReference>
<sequence precursor="true">MFMHRVIAAGALVAWTGLGASIIPGDARRGEQLFQTEQCIQCHSVKGKGGVLAPDLARRVDRDYTPAVMASLMWNHAPEMWSAMKERGVTKGSMTPEKAADLFAYFVSARYFEKPGDAARGKQAFAAKHCATCHGITSSPVAAAPPVAKWESLADPVVLAQQMWNHGGKMRAEFAKQKLAWSTITAQELTDMLVYLQNLPETRNLAANFAFPPSDTGEKLFVSKGCADCHTGKRALDTLLKNQTLTDIAVDMWNHQPSMKNPPPELSQEEMRQILSYIWARQYFRGNGNAERGKKVFAEKNCATCHTDGNAPKLGKGKEAYSDITLVAALWDHGPQMLEMMKQKKLAWPRFTAPQMSDLIAYLNSL</sequence>
<evidence type="ECO:0000256" key="3">
    <source>
        <dbReference type="ARBA" id="ARBA00022723"/>
    </source>
</evidence>
<dbReference type="STRING" id="234267.Acid_7894"/>
<dbReference type="GO" id="GO:0020037">
    <property type="term" value="F:heme binding"/>
    <property type="evidence" value="ECO:0007669"/>
    <property type="project" value="InterPro"/>
</dbReference>
<keyword evidence="5 6" id="KW-0408">Iron</keyword>
<evidence type="ECO:0000256" key="5">
    <source>
        <dbReference type="ARBA" id="ARBA00023004"/>
    </source>
</evidence>
<keyword evidence="2 6" id="KW-0349">Heme</keyword>
<feature type="domain" description="Cytochrome c" evidence="7">
    <location>
        <begin position="288"/>
        <end position="366"/>
    </location>
</feature>
<accession>Q01NI2</accession>
<evidence type="ECO:0000256" key="6">
    <source>
        <dbReference type="PROSITE-ProRule" id="PRU00433"/>
    </source>
</evidence>
<dbReference type="Pfam" id="PF00034">
    <property type="entry name" value="Cytochrom_C"/>
    <property type="match status" value="3"/>
</dbReference>
<dbReference type="GO" id="GO:0009055">
    <property type="term" value="F:electron transfer activity"/>
    <property type="evidence" value="ECO:0007669"/>
    <property type="project" value="InterPro"/>
</dbReference>
<protein>
    <submittedName>
        <fullName evidence="8">Cytochrome c, class I</fullName>
    </submittedName>
</protein>
<feature type="domain" description="Cytochrome c" evidence="7">
    <location>
        <begin position="25"/>
        <end position="110"/>
    </location>
</feature>
<dbReference type="AlphaFoldDB" id="Q01NI2"/>
<name>Q01NI2_SOLUE</name>
<dbReference type="Gene3D" id="1.10.760.10">
    <property type="entry name" value="Cytochrome c-like domain"/>
    <property type="match status" value="3"/>
</dbReference>
<keyword evidence="1" id="KW-0813">Transport</keyword>
<dbReference type="PROSITE" id="PS51007">
    <property type="entry name" value="CYTC"/>
    <property type="match status" value="3"/>
</dbReference>
<dbReference type="GO" id="GO:0046872">
    <property type="term" value="F:metal ion binding"/>
    <property type="evidence" value="ECO:0007669"/>
    <property type="project" value="UniProtKB-KW"/>
</dbReference>
<evidence type="ECO:0000256" key="2">
    <source>
        <dbReference type="ARBA" id="ARBA00022617"/>
    </source>
</evidence>
<evidence type="ECO:0000313" key="8">
    <source>
        <dbReference type="EMBL" id="ABJ88788.1"/>
    </source>
</evidence>
<dbReference type="SUPFAM" id="SSF48695">
    <property type="entry name" value="Multiheme cytochromes"/>
    <property type="match status" value="1"/>
</dbReference>
<dbReference type="EMBL" id="CP000473">
    <property type="protein sequence ID" value="ABJ88788.1"/>
    <property type="molecule type" value="Genomic_DNA"/>
</dbReference>
<dbReference type="PANTHER" id="PTHR33751">
    <property type="entry name" value="CBB3-TYPE CYTOCHROME C OXIDASE SUBUNIT FIXP"/>
    <property type="match status" value="1"/>
</dbReference>
<keyword evidence="4" id="KW-0249">Electron transport</keyword>
<dbReference type="InterPro" id="IPR050597">
    <property type="entry name" value="Cytochrome_c_Oxidase_Subunit"/>
</dbReference>
<dbReference type="KEGG" id="sus:Acid_7894"/>
<dbReference type="HOGENOM" id="CLU_752058_0_0_0"/>
<evidence type="ECO:0000259" key="7">
    <source>
        <dbReference type="PROSITE" id="PS51007"/>
    </source>
</evidence>
<evidence type="ECO:0000256" key="1">
    <source>
        <dbReference type="ARBA" id="ARBA00022448"/>
    </source>
</evidence>
<keyword evidence="3 6" id="KW-0479">Metal-binding</keyword>
<dbReference type="InterPro" id="IPR036909">
    <property type="entry name" value="Cyt_c-like_dom_sf"/>
</dbReference>
<proteinExistence type="predicted"/>